<accession>A0ABN7SAI1</accession>
<evidence type="ECO:0000313" key="8">
    <source>
        <dbReference type="Proteomes" id="UP001158576"/>
    </source>
</evidence>
<keyword evidence="5" id="KW-0812">Transmembrane</keyword>
<evidence type="ECO:0000259" key="6">
    <source>
        <dbReference type="PROSITE" id="PS01180"/>
    </source>
</evidence>
<dbReference type="EMBL" id="OU015569">
    <property type="protein sequence ID" value="CAG5095172.1"/>
    <property type="molecule type" value="Genomic_DNA"/>
</dbReference>
<keyword evidence="5" id="KW-0472">Membrane</keyword>
<dbReference type="InterPro" id="IPR035914">
    <property type="entry name" value="Sperma_CUB_dom_sf"/>
</dbReference>
<feature type="region of interest" description="Disordered" evidence="4">
    <location>
        <begin position="19"/>
        <end position="88"/>
    </location>
</feature>
<evidence type="ECO:0000256" key="5">
    <source>
        <dbReference type="SAM" id="Phobius"/>
    </source>
</evidence>
<comment type="caution">
    <text evidence="3">Lacks conserved residue(s) required for the propagation of feature annotation.</text>
</comment>
<evidence type="ECO:0000256" key="1">
    <source>
        <dbReference type="ARBA" id="ARBA00022737"/>
    </source>
</evidence>
<keyword evidence="8" id="KW-1185">Reference proteome</keyword>
<feature type="compositionally biased region" description="Low complexity" evidence="4">
    <location>
        <begin position="48"/>
        <end position="57"/>
    </location>
</feature>
<feature type="region of interest" description="Disordered" evidence="4">
    <location>
        <begin position="301"/>
        <end position="325"/>
    </location>
</feature>
<protein>
    <submittedName>
        <fullName evidence="7">Oidioi.mRNA.OKI2018_I69.XSR.g14064.t1.cds</fullName>
    </submittedName>
</protein>
<feature type="transmembrane region" description="Helical" evidence="5">
    <location>
        <begin position="422"/>
        <end position="449"/>
    </location>
</feature>
<evidence type="ECO:0000256" key="2">
    <source>
        <dbReference type="ARBA" id="ARBA00023157"/>
    </source>
</evidence>
<feature type="domain" description="CUB" evidence="6">
    <location>
        <begin position="96"/>
        <end position="210"/>
    </location>
</feature>
<dbReference type="SMART" id="SM00042">
    <property type="entry name" value="CUB"/>
    <property type="match status" value="1"/>
</dbReference>
<dbReference type="Gene3D" id="2.60.120.290">
    <property type="entry name" value="Spermadhesin, CUB domain"/>
    <property type="match status" value="1"/>
</dbReference>
<reference evidence="7 8" key="1">
    <citation type="submission" date="2021-04" db="EMBL/GenBank/DDBJ databases">
        <authorList>
            <person name="Bliznina A."/>
        </authorList>
    </citation>
    <scope>NUCLEOTIDE SEQUENCE [LARGE SCALE GENOMIC DNA]</scope>
</reference>
<keyword evidence="1" id="KW-0677">Repeat</keyword>
<dbReference type="Proteomes" id="UP001158576">
    <property type="component" value="Chromosome XSR"/>
</dbReference>
<dbReference type="Pfam" id="PF00431">
    <property type="entry name" value="CUB"/>
    <property type="match status" value="1"/>
</dbReference>
<name>A0ABN7SAI1_OIKDI</name>
<feature type="transmembrane region" description="Helical" evidence="5">
    <location>
        <begin position="331"/>
        <end position="350"/>
    </location>
</feature>
<keyword evidence="2" id="KW-1015">Disulfide bond</keyword>
<feature type="compositionally biased region" description="Polar residues" evidence="4">
    <location>
        <begin position="68"/>
        <end position="78"/>
    </location>
</feature>
<organism evidence="7 8">
    <name type="scientific">Oikopleura dioica</name>
    <name type="common">Tunicate</name>
    <dbReference type="NCBI Taxonomy" id="34765"/>
    <lineage>
        <taxon>Eukaryota</taxon>
        <taxon>Metazoa</taxon>
        <taxon>Chordata</taxon>
        <taxon>Tunicata</taxon>
        <taxon>Appendicularia</taxon>
        <taxon>Copelata</taxon>
        <taxon>Oikopleuridae</taxon>
        <taxon>Oikopleura</taxon>
    </lineage>
</organism>
<feature type="compositionally biased region" description="Low complexity" evidence="4">
    <location>
        <begin position="19"/>
        <end position="40"/>
    </location>
</feature>
<keyword evidence="5" id="KW-1133">Transmembrane helix</keyword>
<evidence type="ECO:0000256" key="4">
    <source>
        <dbReference type="SAM" id="MobiDB-lite"/>
    </source>
</evidence>
<dbReference type="CDD" id="cd00041">
    <property type="entry name" value="CUB"/>
    <property type="match status" value="1"/>
</dbReference>
<dbReference type="SUPFAM" id="SSF49854">
    <property type="entry name" value="Spermadhesin, CUB domain"/>
    <property type="match status" value="1"/>
</dbReference>
<evidence type="ECO:0000313" key="7">
    <source>
        <dbReference type="EMBL" id="CAG5095172.1"/>
    </source>
</evidence>
<dbReference type="InterPro" id="IPR000859">
    <property type="entry name" value="CUB_dom"/>
</dbReference>
<evidence type="ECO:0000256" key="3">
    <source>
        <dbReference type="PROSITE-ProRule" id="PRU00059"/>
    </source>
</evidence>
<proteinExistence type="predicted"/>
<gene>
    <name evidence="7" type="ORF">OKIOD_LOCUS5622</name>
</gene>
<sequence length="480" mass="54382">MKLEKSVFVPLALGYQYQQYPQQSQQQQQQPQVPQYIPQQGSLGFQEQVPQQPQNSPRRPRKTKFFAKQNSFHKNNNAPAEPARHRDQHRWEISGCHPQMIDAQIGFRQNLVSESFPNINPGAQSCTWKIRSPVGTYIKLTWRDFILDNCGKASITIFDGLEETAHSTAICGRSKPADFVTSGRFVTIKLYAPKAIAPEGTKFMVGFEAVKDARMYPNIQPRLKNAQFDTGVPTFKNLQQPGLKQVGKFEFELESSPDAESGKPTISSATRSNVPIILGIGIGVLLAIILTFKYCCAKKQKGEDEDEDNETKTPAKVEPLKQPDDYDTERTGMMAVIIAILTAAPELYVWDEVEYPLTIPADTNISLPELTEDFPDYLAKNELFNKTELFESHFENFSGEASESKPKQCMNTIILRGKIYYAWYHGLIVSFNFIFPLILVSCVYLAIIIRNSITMRKFKRKDDFNSSSVRGRLSSSSYRN</sequence>
<dbReference type="PANTHER" id="PTHR24251">
    <property type="entry name" value="OVOCHYMASE-RELATED"/>
    <property type="match status" value="1"/>
</dbReference>
<feature type="compositionally biased region" description="Basic and acidic residues" evidence="4">
    <location>
        <begin position="310"/>
        <end position="325"/>
    </location>
</feature>
<dbReference type="PROSITE" id="PS01180">
    <property type="entry name" value="CUB"/>
    <property type="match status" value="1"/>
</dbReference>
<feature type="transmembrane region" description="Helical" evidence="5">
    <location>
        <begin position="274"/>
        <end position="292"/>
    </location>
</feature>